<dbReference type="EMBL" id="GL945435">
    <property type="protein sequence ID" value="EGO23579.1"/>
    <property type="molecule type" value="Genomic_DNA"/>
</dbReference>
<gene>
    <name evidence="2" type="ORF">SERLADRAFT_391698</name>
</gene>
<dbReference type="RefSeq" id="XP_007319341.1">
    <property type="nucleotide sequence ID" value="XM_007319279.1"/>
</dbReference>
<evidence type="ECO:0000313" key="2">
    <source>
        <dbReference type="EMBL" id="EGO23579.1"/>
    </source>
</evidence>
<dbReference type="Pfam" id="PF13877">
    <property type="entry name" value="RPAP3_C"/>
    <property type="match status" value="1"/>
</dbReference>
<dbReference type="InterPro" id="IPR025986">
    <property type="entry name" value="RPAP3-like_C"/>
</dbReference>
<sequence length="50" mass="5745">MPSLFQSSLEPSILASLLQTFLGVLKTKSEESINSRVRQYMEFLPKVPRF</sequence>
<evidence type="ECO:0000259" key="1">
    <source>
        <dbReference type="Pfam" id="PF13877"/>
    </source>
</evidence>
<dbReference type="HOGENOM" id="CLU_3130007_0_0_1"/>
<dbReference type="KEGG" id="sla:SERLADRAFT_391698"/>
<accession>F8NYA7</accession>
<dbReference type="Proteomes" id="UP000008064">
    <property type="component" value="Unassembled WGS sequence"/>
</dbReference>
<feature type="non-terminal residue" evidence="2">
    <location>
        <position position="50"/>
    </location>
</feature>
<feature type="domain" description="RNA-polymerase II-associated protein 3-like C-terminal" evidence="1">
    <location>
        <begin position="1"/>
        <end position="50"/>
    </location>
</feature>
<protein>
    <recommendedName>
        <fullName evidence="1">RNA-polymerase II-associated protein 3-like C-terminal domain-containing protein</fullName>
    </recommendedName>
</protein>
<dbReference type="OrthoDB" id="629492at2759"/>
<dbReference type="GeneID" id="18811516"/>
<reference evidence="2" key="1">
    <citation type="submission" date="2011-04" db="EMBL/GenBank/DDBJ databases">
        <title>Evolution of plant cell wall degrading machinery underlies the functional diversity of forest fungi.</title>
        <authorList>
            <consortium name="US DOE Joint Genome Institute (JGI-PGF)"/>
            <person name="Eastwood D.C."/>
            <person name="Floudas D."/>
            <person name="Binder M."/>
            <person name="Majcherczyk A."/>
            <person name="Schneider P."/>
            <person name="Aerts A."/>
            <person name="Asiegbu F.O."/>
            <person name="Baker S.E."/>
            <person name="Barry K."/>
            <person name="Bendiksby M."/>
            <person name="Blumentritt M."/>
            <person name="Coutinho P.M."/>
            <person name="Cullen D."/>
            <person name="Cullen D."/>
            <person name="Gathman A."/>
            <person name="Goodell B."/>
            <person name="Henrissat B."/>
            <person name="Ihrmark K."/>
            <person name="Kauserud H."/>
            <person name="Kohler A."/>
            <person name="LaButti K."/>
            <person name="Lapidus A."/>
            <person name="Lavin J.L."/>
            <person name="Lee Y.-H."/>
            <person name="Lindquist E."/>
            <person name="Lilly W."/>
            <person name="Lucas S."/>
            <person name="Morin E."/>
            <person name="Murat C."/>
            <person name="Oguiza J.A."/>
            <person name="Park J."/>
            <person name="Pisabarro A.G."/>
            <person name="Riley R."/>
            <person name="Rosling A."/>
            <person name="Salamov A."/>
            <person name="Schmidt O."/>
            <person name="Schmutz J."/>
            <person name="Skrede I."/>
            <person name="Stenlid J."/>
            <person name="Wiebenga A."/>
            <person name="Xie X."/>
            <person name="Kues U."/>
            <person name="Hibbett D.S."/>
            <person name="Hoffmeister D."/>
            <person name="Hogberg N."/>
            <person name="Martin F."/>
            <person name="Grigoriev I.V."/>
            <person name="Watkinson S.C."/>
        </authorList>
    </citation>
    <scope>NUCLEOTIDE SEQUENCE</scope>
    <source>
        <strain evidence="2">S7.9</strain>
    </source>
</reference>
<proteinExistence type="predicted"/>
<name>F8NYA7_SERL9</name>
<dbReference type="AlphaFoldDB" id="F8NYA7"/>
<organism>
    <name type="scientific">Serpula lacrymans var. lacrymans (strain S7.9)</name>
    <name type="common">Dry rot fungus</name>
    <dbReference type="NCBI Taxonomy" id="578457"/>
    <lineage>
        <taxon>Eukaryota</taxon>
        <taxon>Fungi</taxon>
        <taxon>Dikarya</taxon>
        <taxon>Basidiomycota</taxon>
        <taxon>Agaricomycotina</taxon>
        <taxon>Agaricomycetes</taxon>
        <taxon>Agaricomycetidae</taxon>
        <taxon>Boletales</taxon>
        <taxon>Coniophorineae</taxon>
        <taxon>Serpulaceae</taxon>
        <taxon>Serpula</taxon>
    </lineage>
</organism>